<organism evidence="3 4">
    <name type="scientific">Pseudovibrio denitrificans</name>
    <dbReference type="NCBI Taxonomy" id="258256"/>
    <lineage>
        <taxon>Bacteria</taxon>
        <taxon>Pseudomonadati</taxon>
        <taxon>Pseudomonadota</taxon>
        <taxon>Alphaproteobacteria</taxon>
        <taxon>Hyphomicrobiales</taxon>
        <taxon>Stappiaceae</taxon>
        <taxon>Pseudovibrio</taxon>
    </lineage>
</organism>
<dbReference type="PANTHER" id="PTHR43798">
    <property type="entry name" value="MONOACYLGLYCEROL LIPASE"/>
    <property type="match status" value="1"/>
</dbReference>
<keyword evidence="1" id="KW-0732">Signal</keyword>
<evidence type="ECO:0000259" key="2">
    <source>
        <dbReference type="Pfam" id="PF00561"/>
    </source>
</evidence>
<reference evidence="4" key="1">
    <citation type="submission" date="2016-10" db="EMBL/GenBank/DDBJ databases">
        <authorList>
            <person name="Varghese N."/>
            <person name="Submissions S."/>
        </authorList>
    </citation>
    <scope>NUCLEOTIDE SEQUENCE [LARGE SCALE GENOMIC DNA]</scope>
    <source>
        <strain evidence="4">DSM 17465</strain>
    </source>
</reference>
<feature type="domain" description="AB hydrolase-1" evidence="2">
    <location>
        <begin position="55"/>
        <end position="165"/>
    </location>
</feature>
<dbReference type="InterPro" id="IPR029058">
    <property type="entry name" value="AB_hydrolase_fold"/>
</dbReference>
<dbReference type="InterPro" id="IPR000073">
    <property type="entry name" value="AB_hydrolase_1"/>
</dbReference>
<dbReference type="InterPro" id="IPR050266">
    <property type="entry name" value="AB_hydrolase_sf"/>
</dbReference>
<dbReference type="PANTHER" id="PTHR43798:SF33">
    <property type="entry name" value="HYDROLASE, PUTATIVE (AFU_ORTHOLOGUE AFUA_2G14860)-RELATED"/>
    <property type="match status" value="1"/>
</dbReference>
<dbReference type="GO" id="GO:0016020">
    <property type="term" value="C:membrane"/>
    <property type="evidence" value="ECO:0007669"/>
    <property type="project" value="TreeGrafter"/>
</dbReference>
<dbReference type="Proteomes" id="UP000183371">
    <property type="component" value="Unassembled WGS sequence"/>
</dbReference>
<dbReference type="EMBL" id="FPBD01000003">
    <property type="protein sequence ID" value="SFT80325.1"/>
    <property type="molecule type" value="Genomic_DNA"/>
</dbReference>
<evidence type="ECO:0000313" key="4">
    <source>
        <dbReference type="Proteomes" id="UP000183371"/>
    </source>
</evidence>
<proteinExistence type="predicted"/>
<name>A0A1I7AZH5_9HYPH</name>
<keyword evidence="4" id="KW-1185">Reference proteome</keyword>
<dbReference type="Pfam" id="PF00561">
    <property type="entry name" value="Abhydrolase_1"/>
    <property type="match status" value="1"/>
</dbReference>
<dbReference type="AlphaFoldDB" id="A0A1I7AZH5"/>
<dbReference type="SUPFAM" id="SSF53474">
    <property type="entry name" value="alpha/beta-Hydrolases"/>
    <property type="match status" value="1"/>
</dbReference>
<gene>
    <name evidence="3" type="ORF">SAMN05444141_103495</name>
</gene>
<evidence type="ECO:0000256" key="1">
    <source>
        <dbReference type="SAM" id="SignalP"/>
    </source>
</evidence>
<sequence length="286" mass="30567">MRVFIRSIVAGMGLASLAIQSSAQEGIKIIETEIVINQSANLSVYRAGPESTQNVVFLHSDSGAATQWFSVMENLADTHSVIAFDQRGHGSSSPTASGDYSYEARAEDLQKVIATLGSQSVVLVAHSGSAGVALKYAEANADTLRGIYFLDPASDPRAMPEDMRQGFLDAIRSENGLDAVQGYFASIAGQNPETITTVTSDAAQVAPDARIGFAQALMDWNPEIAMSYWTGPTFMAITSANDTPAAIRHLGETVEYDLLSTEGHWAQLDAPEIVARSIRSFIDSLS</sequence>
<dbReference type="RefSeq" id="WP_128647330.1">
    <property type="nucleotide sequence ID" value="NZ_FPBD01000003.1"/>
</dbReference>
<feature type="signal peptide" evidence="1">
    <location>
        <begin position="1"/>
        <end position="23"/>
    </location>
</feature>
<feature type="chain" id="PRO_5010344193" evidence="1">
    <location>
        <begin position="24"/>
        <end position="286"/>
    </location>
</feature>
<dbReference type="Gene3D" id="3.40.50.1820">
    <property type="entry name" value="alpha/beta hydrolase"/>
    <property type="match status" value="1"/>
</dbReference>
<accession>A0A1I7AZH5</accession>
<evidence type="ECO:0000313" key="3">
    <source>
        <dbReference type="EMBL" id="SFT80325.1"/>
    </source>
</evidence>
<protein>
    <submittedName>
        <fullName evidence="3">Pimeloyl-ACP methyl ester carboxylesterase</fullName>
    </submittedName>
</protein>